<sequence>MKRLRLFAGPNGSGKSTIKNNPAIQPEWLGVQVNPDEIELELRTTGFIDLSRIGIEISPYELNVGYQSSNHWGVSELDSKTTFEMGAPNQLFLRTSNLTSYHASWIAGYFRDRLILEGKSLATESVMSHHSKIELLQQTERAGYRNYLYFVATSDEEINVDRVRLRVSQGGHDVPEQKIRERYHRSIALLGKALHHVYRGYVFDNSGAEPELIAERTPQGTVELRSRTIPQWFADAVWNQ</sequence>
<protein>
    <recommendedName>
        <fullName evidence="3">UDP-N-acetylglucosamine kinase</fullName>
    </recommendedName>
</protein>
<dbReference type="PATRIC" id="fig|991778.3.peg.4564"/>
<accession>F2AX53</accession>
<evidence type="ECO:0008006" key="3">
    <source>
        <dbReference type="Google" id="ProtNLM"/>
    </source>
</evidence>
<dbReference type="PANTHER" id="PTHR39206:SF1">
    <property type="entry name" value="SLL8004 PROTEIN"/>
    <property type="match status" value="1"/>
</dbReference>
<dbReference type="AlphaFoldDB" id="F2AX53"/>
<dbReference type="Proteomes" id="UP000006222">
    <property type="component" value="Unassembled WGS sequence"/>
</dbReference>
<dbReference type="PANTHER" id="PTHR39206">
    <property type="entry name" value="SLL8004 PROTEIN"/>
    <property type="match status" value="1"/>
</dbReference>
<organism evidence="1 2">
    <name type="scientific">Rhodopirellula baltica WH47</name>
    <dbReference type="NCBI Taxonomy" id="991778"/>
    <lineage>
        <taxon>Bacteria</taxon>
        <taxon>Pseudomonadati</taxon>
        <taxon>Planctomycetota</taxon>
        <taxon>Planctomycetia</taxon>
        <taxon>Pirellulales</taxon>
        <taxon>Pirellulaceae</taxon>
        <taxon>Rhodopirellula</taxon>
    </lineage>
</organism>
<evidence type="ECO:0000313" key="2">
    <source>
        <dbReference type="Proteomes" id="UP000006222"/>
    </source>
</evidence>
<dbReference type="InterPro" id="IPR027417">
    <property type="entry name" value="P-loop_NTPase"/>
</dbReference>
<comment type="caution">
    <text evidence="1">The sequence shown here is derived from an EMBL/GenBank/DDBJ whole genome shotgun (WGS) entry which is preliminary data.</text>
</comment>
<evidence type="ECO:0000313" key="1">
    <source>
        <dbReference type="EMBL" id="EGF25743.1"/>
    </source>
</evidence>
<gene>
    <name evidence="1" type="ORF">RBWH47_04804</name>
</gene>
<dbReference type="RefSeq" id="WP_007328213.1">
    <property type="nucleotide sequence ID" value="NZ_AFAR01000213.1"/>
</dbReference>
<reference evidence="1 2" key="1">
    <citation type="journal article" date="2013" name="Mar. Genomics">
        <title>Expression of sulfatases in Rhodopirellula baltica and the diversity of sulfatases in the genus Rhodopirellula.</title>
        <authorList>
            <person name="Wegner C.E."/>
            <person name="Richter-Heitmann T."/>
            <person name="Klindworth A."/>
            <person name="Klockow C."/>
            <person name="Richter M."/>
            <person name="Achstetter T."/>
            <person name="Glockner F.O."/>
            <person name="Harder J."/>
        </authorList>
    </citation>
    <scope>NUCLEOTIDE SEQUENCE [LARGE SCALE GENOMIC DNA]</scope>
    <source>
        <strain evidence="1 2">WH47</strain>
    </source>
</reference>
<dbReference type="EMBL" id="AFAR01000213">
    <property type="protein sequence ID" value="EGF25743.1"/>
    <property type="molecule type" value="Genomic_DNA"/>
</dbReference>
<dbReference type="Gene3D" id="3.40.50.300">
    <property type="entry name" value="P-loop containing nucleotide triphosphate hydrolases"/>
    <property type="match status" value="1"/>
</dbReference>
<name>F2AX53_RHOBT</name>
<proteinExistence type="predicted"/>